<dbReference type="Gene3D" id="3.30.70.2940">
    <property type="match status" value="1"/>
</dbReference>
<name>A0A7W8DEW2_9GAMM</name>
<dbReference type="AlphaFoldDB" id="A0A7W8DEW2"/>
<dbReference type="Proteomes" id="UP000519004">
    <property type="component" value="Unassembled WGS sequence"/>
</dbReference>
<keyword evidence="2" id="KW-1185">Reference proteome</keyword>
<organism evidence="1 2">
    <name type="scientific">Rehaibacterium terrae</name>
    <dbReference type="NCBI Taxonomy" id="1341696"/>
    <lineage>
        <taxon>Bacteria</taxon>
        <taxon>Pseudomonadati</taxon>
        <taxon>Pseudomonadota</taxon>
        <taxon>Gammaproteobacteria</taxon>
        <taxon>Lysobacterales</taxon>
        <taxon>Lysobacteraceae</taxon>
        <taxon>Rehaibacterium</taxon>
    </lineage>
</organism>
<dbReference type="Pfam" id="PF09700">
    <property type="entry name" value="Cas_Cmr3"/>
    <property type="match status" value="1"/>
</dbReference>
<protein>
    <submittedName>
        <fullName evidence="1">CRISPR-associated protein Cmr3</fullName>
    </submittedName>
</protein>
<accession>A0A7W8DEW2</accession>
<dbReference type="RefSeq" id="WP_183948557.1">
    <property type="nucleotide sequence ID" value="NZ_JACHHX010000011.1"/>
</dbReference>
<evidence type="ECO:0000313" key="2">
    <source>
        <dbReference type="Proteomes" id="UP000519004"/>
    </source>
</evidence>
<dbReference type="Gene3D" id="2.60.40.4350">
    <property type="match status" value="1"/>
</dbReference>
<dbReference type="InterPro" id="IPR019117">
    <property type="entry name" value="CRISPR-assoc_protein_Cmr3"/>
</dbReference>
<evidence type="ECO:0000313" key="1">
    <source>
        <dbReference type="EMBL" id="MBB5015885.1"/>
    </source>
</evidence>
<reference evidence="1 2" key="1">
    <citation type="submission" date="2020-08" db="EMBL/GenBank/DDBJ databases">
        <title>Genomic Encyclopedia of Type Strains, Phase IV (KMG-IV): sequencing the most valuable type-strain genomes for metagenomic binning, comparative biology and taxonomic classification.</title>
        <authorList>
            <person name="Goeker M."/>
        </authorList>
    </citation>
    <scope>NUCLEOTIDE SEQUENCE [LARGE SCALE GENOMIC DNA]</scope>
    <source>
        <strain evidence="1 2">DSM 25897</strain>
    </source>
</reference>
<sequence>MSQAAYFLEPLDVLVLRGNKLFGDAGSVGESLVPPWPSVAAGALRSHLLACDRVDLQRYARGDQPHPALGTPAQPGPFTLTAFHLARRMANGRVEPLFAPPADLVLSPGEESLGEARNDGDRRCPPKASRMLPQALGHGIAVSCPLPKAPVLAQAQRIKPEGGWWLSASGWRAYLAGSPIPESAWVEQARLWKTELRVGVGLDASRGAAEDHRLFSSQAVAMTPGVGFLAAVTGATLPAPAVVRFGGDGHPATLTAADAEWPIPDYDHIARAGRCRMVLTTPGLFPQGWLPTGSGTPDATRGAAFELHGIRGRIVCSAVPRSEVVSGWNLATQQPRPAQRVAPAGSVYWLELEPGTTAEALAKLADQGLWSSPCEDDERRVQGFNRFCFAVY</sequence>
<comment type="caution">
    <text evidence="1">The sequence shown here is derived from an EMBL/GenBank/DDBJ whole genome shotgun (WGS) entry which is preliminary data.</text>
</comment>
<dbReference type="EMBL" id="JACHHX010000011">
    <property type="protein sequence ID" value="MBB5015885.1"/>
    <property type="molecule type" value="Genomic_DNA"/>
</dbReference>
<gene>
    <name evidence="1" type="ORF">HNQ58_001795</name>
</gene>
<proteinExistence type="predicted"/>